<evidence type="ECO:0000313" key="9">
    <source>
        <dbReference type="Proteomes" id="UP000075321"/>
    </source>
</evidence>
<evidence type="ECO:0000256" key="2">
    <source>
        <dbReference type="ARBA" id="ARBA00023125"/>
    </source>
</evidence>
<proteinExistence type="predicted"/>
<dbReference type="Proteomes" id="UP000075321">
    <property type="component" value="Unassembled WGS sequence"/>
</dbReference>
<keyword evidence="3" id="KW-0233">DNA recombination</keyword>
<reference evidence="8 9" key="1">
    <citation type="submission" date="2016-02" db="EMBL/GenBank/DDBJ databases">
        <title>Genome sequence of Halalkalicoccus paucihalophilus DSM 24557.</title>
        <authorList>
            <person name="Poehlein A."/>
            <person name="Daniel R."/>
        </authorList>
    </citation>
    <scope>NUCLEOTIDE SEQUENCE [LARGE SCALE GENOMIC DNA]</scope>
    <source>
        <strain evidence="8 9">DSM 24557</strain>
    </source>
</reference>
<keyword evidence="1" id="KW-0229">DNA integration</keyword>
<feature type="domain" description="Tyr recombinase" evidence="6">
    <location>
        <begin position="118"/>
        <end position="337"/>
    </location>
</feature>
<dbReference type="AlphaFoldDB" id="A0A151ADJ1"/>
<dbReference type="InterPro" id="IPR050090">
    <property type="entry name" value="Tyrosine_recombinase_XerCD"/>
</dbReference>
<feature type="domain" description="Core-binding (CB)" evidence="7">
    <location>
        <begin position="7"/>
        <end position="93"/>
    </location>
</feature>
<evidence type="ECO:0000256" key="5">
    <source>
        <dbReference type="SAM" id="MobiDB-lite"/>
    </source>
</evidence>
<dbReference type="Gene3D" id="1.10.443.10">
    <property type="entry name" value="Intergrase catalytic core"/>
    <property type="match status" value="1"/>
</dbReference>
<evidence type="ECO:0000256" key="1">
    <source>
        <dbReference type="ARBA" id="ARBA00022908"/>
    </source>
</evidence>
<protein>
    <submittedName>
        <fullName evidence="8">Tyrosine recombinase XerC</fullName>
    </submittedName>
</protein>
<evidence type="ECO:0000313" key="8">
    <source>
        <dbReference type="EMBL" id="KYH25427.1"/>
    </source>
</evidence>
<keyword evidence="2 4" id="KW-0238">DNA-binding</keyword>
<dbReference type="PROSITE" id="PS51900">
    <property type="entry name" value="CB"/>
    <property type="match status" value="1"/>
</dbReference>
<dbReference type="CDD" id="cd00397">
    <property type="entry name" value="DNA_BRE_C"/>
    <property type="match status" value="1"/>
</dbReference>
<dbReference type="GO" id="GO:0015074">
    <property type="term" value="P:DNA integration"/>
    <property type="evidence" value="ECO:0007669"/>
    <property type="project" value="UniProtKB-KW"/>
</dbReference>
<comment type="caution">
    <text evidence="8">The sequence shown here is derived from an EMBL/GenBank/DDBJ whole genome shotgun (WGS) entry which is preliminary data.</text>
</comment>
<dbReference type="Pfam" id="PF00589">
    <property type="entry name" value="Phage_integrase"/>
    <property type="match status" value="1"/>
</dbReference>
<name>A0A151ADJ1_9EURY</name>
<dbReference type="PANTHER" id="PTHR30349">
    <property type="entry name" value="PHAGE INTEGRASE-RELATED"/>
    <property type="match status" value="1"/>
</dbReference>
<organism evidence="8 9">
    <name type="scientific">Halalkalicoccus paucihalophilus</name>
    <dbReference type="NCBI Taxonomy" id="1008153"/>
    <lineage>
        <taxon>Archaea</taxon>
        <taxon>Methanobacteriati</taxon>
        <taxon>Methanobacteriota</taxon>
        <taxon>Stenosarchaea group</taxon>
        <taxon>Halobacteria</taxon>
        <taxon>Halobacteriales</taxon>
        <taxon>Halococcaceae</taxon>
        <taxon>Halalkalicoccus</taxon>
    </lineage>
</organism>
<dbReference type="PATRIC" id="fig|1008153.3.peg.2136"/>
<dbReference type="OrthoDB" id="142231at2157"/>
<accession>A0A151ADJ1</accession>
<feature type="region of interest" description="Disordered" evidence="5">
    <location>
        <begin position="176"/>
        <end position="214"/>
    </location>
</feature>
<dbReference type="PROSITE" id="PS51898">
    <property type="entry name" value="TYR_RECOMBINASE"/>
    <property type="match status" value="1"/>
</dbReference>
<dbReference type="PANTHER" id="PTHR30349:SF92">
    <property type="entry name" value="SITE-SPECIFIC RECOMBINASE"/>
    <property type="match status" value="1"/>
</dbReference>
<dbReference type="InterPro" id="IPR002104">
    <property type="entry name" value="Integrase_catalytic"/>
</dbReference>
<gene>
    <name evidence="8" type="primary">xerC_1</name>
    <name evidence="8" type="ORF">HAPAU_20990</name>
</gene>
<dbReference type="InterPro" id="IPR013762">
    <property type="entry name" value="Integrase-like_cat_sf"/>
</dbReference>
<dbReference type="InterPro" id="IPR004107">
    <property type="entry name" value="Integrase_SAM-like_N"/>
</dbReference>
<keyword evidence="9" id="KW-1185">Reference proteome</keyword>
<dbReference type="InterPro" id="IPR010998">
    <property type="entry name" value="Integrase_recombinase_N"/>
</dbReference>
<dbReference type="InterPro" id="IPR044068">
    <property type="entry name" value="CB"/>
</dbReference>
<evidence type="ECO:0000256" key="4">
    <source>
        <dbReference type="PROSITE-ProRule" id="PRU01248"/>
    </source>
</evidence>
<dbReference type="EMBL" id="LTAZ01000005">
    <property type="protein sequence ID" value="KYH25427.1"/>
    <property type="molecule type" value="Genomic_DNA"/>
</dbReference>
<dbReference type="SUPFAM" id="SSF56349">
    <property type="entry name" value="DNA breaking-rejoining enzymes"/>
    <property type="match status" value="1"/>
</dbReference>
<sequence>MSTTDREQVDDPIAYFLQDIEYQGKTERTRSAYERVLRDFEAFIEEEYPHVNTLSGTTHRACMAWIHGQRGEVADSTLATYASYLHRFYAYMAQVGEFEENPMALVVEQMDESIDVDPTRREISVPEMREFVASIPHPLSRAVIFTLLKTGIRAGELCNLDLRDVHLTTDAIEIETPPRPQLNGKPDSIYVSPEPARGQTVNGEERTASNKRRRPTVLPVDDELRETLVRWLAVRPDCRSDAEPFFANTAREWGSRITPTAVHHMVERHARERGWYRTGGGASENVTPHYFRHFFTTYLRGQTGERGIVKYLRGDVADDVIDTYTHNWGDRVRDTYEMNIYRLL</sequence>
<evidence type="ECO:0000259" key="7">
    <source>
        <dbReference type="PROSITE" id="PS51900"/>
    </source>
</evidence>
<dbReference type="GO" id="GO:0006310">
    <property type="term" value="P:DNA recombination"/>
    <property type="evidence" value="ECO:0007669"/>
    <property type="project" value="UniProtKB-KW"/>
</dbReference>
<dbReference type="Gene3D" id="1.10.150.130">
    <property type="match status" value="1"/>
</dbReference>
<dbReference type="GO" id="GO:0003677">
    <property type="term" value="F:DNA binding"/>
    <property type="evidence" value="ECO:0007669"/>
    <property type="project" value="UniProtKB-UniRule"/>
</dbReference>
<evidence type="ECO:0000259" key="6">
    <source>
        <dbReference type="PROSITE" id="PS51898"/>
    </source>
</evidence>
<dbReference type="InterPro" id="IPR011010">
    <property type="entry name" value="DNA_brk_join_enz"/>
</dbReference>
<dbReference type="RefSeq" id="WP_066382221.1">
    <property type="nucleotide sequence ID" value="NZ_LTAZ01000005.1"/>
</dbReference>
<dbReference type="Pfam" id="PF02899">
    <property type="entry name" value="Phage_int_SAM_1"/>
    <property type="match status" value="1"/>
</dbReference>
<evidence type="ECO:0000256" key="3">
    <source>
        <dbReference type="ARBA" id="ARBA00023172"/>
    </source>
</evidence>